<dbReference type="Proteomes" id="UP000030755">
    <property type="component" value="Unassembled WGS sequence"/>
</dbReference>
<evidence type="ECO:0000313" key="10">
    <source>
        <dbReference type="Proteomes" id="UP000030755"/>
    </source>
</evidence>
<evidence type="ECO:0000256" key="1">
    <source>
        <dbReference type="ARBA" id="ARBA00018517"/>
    </source>
</evidence>
<dbReference type="CDD" id="cd02440">
    <property type="entry name" value="AdoMet_MTases"/>
    <property type="match status" value="1"/>
</dbReference>
<reference evidence="11" key="2">
    <citation type="journal article" date="2018" name="Nat. Microbiol.">
        <title>Leveraging single-cell genomics to expand the fungal tree of life.</title>
        <authorList>
            <person name="Ahrendt S.R."/>
            <person name="Quandt C.A."/>
            <person name="Ciobanu D."/>
            <person name="Clum A."/>
            <person name="Salamov A."/>
            <person name="Andreopoulos B."/>
            <person name="Cheng J.F."/>
            <person name="Woyke T."/>
            <person name="Pelin A."/>
            <person name="Henrissat B."/>
            <person name="Reynolds N.K."/>
            <person name="Benny G.L."/>
            <person name="Smith M.E."/>
            <person name="James T.Y."/>
            <person name="Grigoriev I.V."/>
        </authorList>
    </citation>
    <scope>NUCLEOTIDE SEQUENCE [LARGE SCALE GENOMIC DNA]</scope>
    <source>
        <strain evidence="11">CSF55</strain>
    </source>
</reference>
<dbReference type="EMBL" id="ML005034">
    <property type="protein sequence ID" value="RKP20671.1"/>
    <property type="molecule type" value="Genomic_DNA"/>
</dbReference>
<dbReference type="GO" id="GO:0015030">
    <property type="term" value="C:Cajal body"/>
    <property type="evidence" value="ECO:0007669"/>
    <property type="project" value="EnsemblFungi"/>
</dbReference>
<dbReference type="PANTHER" id="PTHR14741">
    <property type="entry name" value="S-ADENOSYLMETHIONINE-DEPENDENT METHYLTRANSFERASE RELATED"/>
    <property type="match status" value="1"/>
</dbReference>
<dbReference type="InterPro" id="IPR019012">
    <property type="entry name" value="RNA_cap_Gua-N2-MeTrfase"/>
</dbReference>
<comment type="catalytic activity">
    <reaction evidence="5">
        <text>a 5'-end (N(2),N(7)-dimethyl 5'-triphosphoguanosine)-ribonucleoside in snRNA + S-adenosyl-L-methionine = a 5'-end (N(2),N(2),N(7)-trimethyl 5'-triphosphoguanosine)-ribonucleoside in snRNA + S-adenosyl-L-homocysteine + H(+)</text>
        <dbReference type="Rhea" id="RHEA:78479"/>
        <dbReference type="Rhea" id="RHEA-COMP:19087"/>
        <dbReference type="Rhea" id="RHEA-COMP:19089"/>
        <dbReference type="ChEBI" id="CHEBI:15378"/>
        <dbReference type="ChEBI" id="CHEBI:57856"/>
        <dbReference type="ChEBI" id="CHEBI:59789"/>
        <dbReference type="ChEBI" id="CHEBI:167623"/>
        <dbReference type="ChEBI" id="CHEBI:172880"/>
    </reaction>
    <physiologicalReaction direction="left-to-right" evidence="5">
        <dbReference type="Rhea" id="RHEA:78480"/>
    </physiologicalReaction>
</comment>
<gene>
    <name evidence="8" type="ORF">O9G_002690</name>
    <name evidence="9" type="ORF">ROZALSC1DRAFT_27871</name>
</gene>
<reference evidence="8 10" key="1">
    <citation type="journal article" date="2013" name="Curr. Biol.">
        <title>Shared signatures of parasitism and phylogenomics unite Cryptomycota and microsporidia.</title>
        <authorList>
            <person name="James T.Y."/>
            <person name="Pelin A."/>
            <person name="Bonen L."/>
            <person name="Ahrendt S."/>
            <person name="Sain D."/>
            <person name="Corradi N."/>
            <person name="Stajich J.E."/>
        </authorList>
    </citation>
    <scope>NUCLEOTIDE SEQUENCE [LARGE SCALE GENOMIC DNA]</scope>
    <source>
        <strain evidence="8">CSF55</strain>
        <strain evidence="8">CSF55</strain>
    </source>
</reference>
<dbReference type="GO" id="GO:0071164">
    <property type="term" value="F:RNA cap trimethylguanosine synthase activity"/>
    <property type="evidence" value="ECO:0007669"/>
    <property type="project" value="EnsemblFungi"/>
</dbReference>
<comment type="catalytic activity">
    <reaction evidence="3">
        <text>a 5'-end (N(2),N(7)-dimethyl 5'-triphosphoguanosine)-ribonucleoside in snoRNA + S-adenosyl-L-methionine = a 5'-end (N(2),N(2),N(7)-trimethyl 5'-triphosphoguanosine)-ribonucleoside in snoRNA + S-adenosyl-L-homocysteine + H(+)</text>
        <dbReference type="Rhea" id="RHEA:78507"/>
        <dbReference type="Rhea" id="RHEA-COMP:19088"/>
        <dbReference type="Rhea" id="RHEA-COMP:19090"/>
        <dbReference type="ChEBI" id="CHEBI:15378"/>
        <dbReference type="ChEBI" id="CHEBI:57856"/>
        <dbReference type="ChEBI" id="CHEBI:59789"/>
        <dbReference type="ChEBI" id="CHEBI:167623"/>
        <dbReference type="ChEBI" id="CHEBI:172880"/>
    </reaction>
    <physiologicalReaction direction="left-to-right" evidence="3">
        <dbReference type="Rhea" id="RHEA:78508"/>
    </physiologicalReaction>
</comment>
<dbReference type="PANTHER" id="PTHR14741:SF32">
    <property type="entry name" value="TRIMETHYLGUANOSINE SYNTHASE"/>
    <property type="match status" value="1"/>
</dbReference>
<dbReference type="AlphaFoldDB" id="A0A075B4C4"/>
<evidence type="ECO:0000256" key="7">
    <source>
        <dbReference type="ARBA" id="ARBA00049790"/>
    </source>
</evidence>
<evidence type="ECO:0000256" key="2">
    <source>
        <dbReference type="ARBA" id="ARBA00025783"/>
    </source>
</evidence>
<dbReference type="SUPFAM" id="SSF53335">
    <property type="entry name" value="S-adenosyl-L-methionine-dependent methyltransferases"/>
    <property type="match status" value="1"/>
</dbReference>
<reference evidence="9" key="3">
    <citation type="submission" date="2018-08" db="EMBL/GenBank/DDBJ databases">
        <title>Leveraging single-cell genomics to expand the Fungal Tree of Life.</title>
        <authorList>
            <consortium name="DOE Joint Genome Institute"/>
            <person name="Ahrendt S.R."/>
            <person name="Quandt C.A."/>
            <person name="Ciobanu D."/>
            <person name="Clum A."/>
            <person name="Salamov A."/>
            <person name="Andreopoulos B."/>
            <person name="Cheng J.-F."/>
            <person name="Woyke T."/>
            <person name="Pelin A."/>
            <person name="Henrissat B."/>
            <person name="Reynolds N."/>
            <person name="Benny G.L."/>
            <person name="Smith M.E."/>
            <person name="James T.Y."/>
            <person name="Grigoriev I.V."/>
        </authorList>
    </citation>
    <scope>NUCLEOTIDE SEQUENCE</scope>
    <source>
        <strain evidence="9">CSF55</strain>
    </source>
</reference>
<keyword evidence="10" id="KW-1185">Reference proteome</keyword>
<dbReference type="HOGENOM" id="CLU_029658_3_1_1"/>
<comment type="similarity">
    <text evidence="2">Belongs to the methyltransferase superfamily. Trimethylguanosine synthase family.</text>
</comment>
<evidence type="ECO:0000313" key="8">
    <source>
        <dbReference type="EMBL" id="EPZ36047.1"/>
    </source>
</evidence>
<protein>
    <recommendedName>
        <fullName evidence="1">Trimethylguanosine synthase</fullName>
    </recommendedName>
    <alternativeName>
        <fullName evidence="7">Cap-specific guanine-N(2) methyltransferase</fullName>
    </alternativeName>
</protein>
<dbReference type="STRING" id="988480.A0A075B4C4"/>
<evidence type="ECO:0000256" key="3">
    <source>
        <dbReference type="ARBA" id="ARBA00047418"/>
    </source>
</evidence>
<keyword evidence="8" id="KW-0808">Transferase</keyword>
<evidence type="ECO:0000313" key="9">
    <source>
        <dbReference type="EMBL" id="RKP20671.1"/>
    </source>
</evidence>
<dbReference type="OrthoDB" id="194443at2759"/>
<comment type="catalytic activity">
    <reaction evidence="6">
        <text>a 5'-end (N(7)-methyl 5'-triphosphoguanosine)-ribonucleoside in snRNA + S-adenosyl-L-methionine = a 5'-end (N(2),N(7)-dimethyl 5'-triphosphoguanosine)-ribonucleoside in snRNA + S-adenosyl-L-homocysteine + H(+)</text>
        <dbReference type="Rhea" id="RHEA:78471"/>
        <dbReference type="Rhea" id="RHEA-COMP:19085"/>
        <dbReference type="Rhea" id="RHEA-COMP:19087"/>
        <dbReference type="ChEBI" id="CHEBI:15378"/>
        <dbReference type="ChEBI" id="CHEBI:57856"/>
        <dbReference type="ChEBI" id="CHEBI:59789"/>
        <dbReference type="ChEBI" id="CHEBI:156461"/>
        <dbReference type="ChEBI" id="CHEBI:172880"/>
    </reaction>
    <physiologicalReaction direction="left-to-right" evidence="6">
        <dbReference type="Rhea" id="RHEA:78472"/>
    </physiologicalReaction>
</comment>
<keyword evidence="8" id="KW-0489">Methyltransferase</keyword>
<dbReference type="Pfam" id="PF09445">
    <property type="entry name" value="Methyltransf_15"/>
    <property type="match status" value="1"/>
</dbReference>
<organism evidence="8 10">
    <name type="scientific">Rozella allomycis (strain CSF55)</name>
    <dbReference type="NCBI Taxonomy" id="988480"/>
    <lineage>
        <taxon>Eukaryota</taxon>
        <taxon>Fungi</taxon>
        <taxon>Fungi incertae sedis</taxon>
        <taxon>Cryptomycota</taxon>
        <taxon>Cryptomycota incertae sedis</taxon>
        <taxon>Rozella</taxon>
    </lineage>
</organism>
<dbReference type="OMA" id="KALCIYY"/>
<evidence type="ECO:0000256" key="6">
    <source>
        <dbReference type="ARBA" id="ARBA00049075"/>
    </source>
</evidence>
<dbReference type="InterPro" id="IPR029063">
    <property type="entry name" value="SAM-dependent_MTases_sf"/>
</dbReference>
<evidence type="ECO:0000256" key="4">
    <source>
        <dbReference type="ARBA" id="ARBA00048740"/>
    </source>
</evidence>
<dbReference type="Gene3D" id="3.40.50.150">
    <property type="entry name" value="Vaccinia Virus protein VP39"/>
    <property type="match status" value="1"/>
</dbReference>
<dbReference type="Proteomes" id="UP000281549">
    <property type="component" value="Unassembled WGS sequence"/>
</dbReference>
<dbReference type="EMBL" id="KE560678">
    <property type="protein sequence ID" value="EPZ36047.1"/>
    <property type="molecule type" value="Genomic_DNA"/>
</dbReference>
<proteinExistence type="inferred from homology"/>
<evidence type="ECO:0000313" key="11">
    <source>
        <dbReference type="Proteomes" id="UP000281549"/>
    </source>
</evidence>
<sequence length="236" mass="27167">MTKCSGKGKSTITDAKCTNNGKLDKYYAQRYRYFSQYDLGIMLDTESWYSVTPEKIAEYIASRCDSEHVIVDAFCGAGGNTIQFAKHCKKDIDPIKIELAKNNAKVYGVLHKIEFLIGSFFDHVILEEILGHKIDGVFLSPPWNGPSYLNSDVYYQHDMMNGYGTEKIINYARQISHNLILYVPRNSLIEELESFGLEDEYMEVQKVSLSRAVKALVVFYGNYFWQTRDPSQDFYF</sequence>
<accession>A0A075B4C4</accession>
<evidence type="ECO:0000256" key="5">
    <source>
        <dbReference type="ARBA" id="ARBA00048763"/>
    </source>
</evidence>
<comment type="catalytic activity">
    <reaction evidence="4">
        <text>a 5'-end (N(7)-methyl 5'-triphosphoguanosine)-ribonucleoside in snoRNA + S-adenosyl-L-methionine = a 5'-end (N(2),N(7)-dimethyl 5'-triphosphoguanosine)-ribonucleoside in snoRNA + S-adenosyl-L-homocysteine + H(+)</text>
        <dbReference type="Rhea" id="RHEA:78475"/>
        <dbReference type="Rhea" id="RHEA-COMP:19086"/>
        <dbReference type="Rhea" id="RHEA-COMP:19088"/>
        <dbReference type="ChEBI" id="CHEBI:15378"/>
        <dbReference type="ChEBI" id="CHEBI:57856"/>
        <dbReference type="ChEBI" id="CHEBI:59789"/>
        <dbReference type="ChEBI" id="CHEBI:156461"/>
        <dbReference type="ChEBI" id="CHEBI:172880"/>
    </reaction>
    <physiologicalReaction direction="left-to-right" evidence="4">
        <dbReference type="Rhea" id="RHEA:78476"/>
    </physiologicalReaction>
</comment>
<name>A0A075B4C4_ROZAC</name>